<feature type="transmembrane region" description="Helical" evidence="7">
    <location>
        <begin position="113"/>
        <end position="137"/>
    </location>
</feature>
<dbReference type="PANTHER" id="PTHR31142:SF3">
    <property type="entry name" value="THH1_TOM1_TOM3 DOMAIN-CONTAINING PROTEIN"/>
    <property type="match status" value="1"/>
</dbReference>
<organism evidence="9 10">
    <name type="scientific">Cavenderia fasciculata</name>
    <name type="common">Slime mold</name>
    <name type="synonym">Dictyostelium fasciculatum</name>
    <dbReference type="NCBI Taxonomy" id="261658"/>
    <lineage>
        <taxon>Eukaryota</taxon>
        <taxon>Amoebozoa</taxon>
        <taxon>Evosea</taxon>
        <taxon>Eumycetozoa</taxon>
        <taxon>Dictyostelia</taxon>
        <taxon>Acytosteliales</taxon>
        <taxon>Cavenderiaceae</taxon>
        <taxon>Cavenderia</taxon>
    </lineage>
</organism>
<gene>
    <name evidence="9" type="ORF">DFA_00571</name>
</gene>
<evidence type="ECO:0000256" key="4">
    <source>
        <dbReference type="ARBA" id="ARBA00022989"/>
    </source>
</evidence>
<keyword evidence="5 7" id="KW-0472">Membrane</keyword>
<dbReference type="KEGG" id="dfa:DFA_00571"/>
<sequence length="314" mass="36214">MGHSSQADISSLSRIFIVLVFAYKSQLKRHSLYYCLLRVHVFRTTFFTSLVVSNSTKTTFDLGKFSNEYFTILDDVGCITFFFTFCLLILFWIEIVYHARNKLDFYKKVIKPVFFASVALIYIIQIVIWIIIGVAPINRDTMDNVDNTYYAVISFIAAVGFLYYGVKLSIKLKKNPINSPGKKRKLIEVVSFTILCTFCFLSRSILFVIISYFKNFKVTLKQSTTKKTMVNDISISIYYGVSEIIPSIFVIILFRKMPPKPALTPTYRVNVGRYSTIKPDYFPNDEEAINSINNNNPNNQNNNHQNNNNNIILI</sequence>
<protein>
    <recommendedName>
        <fullName evidence="8">THH1/TOM1/TOM3 domain-containing protein</fullName>
    </recommendedName>
</protein>
<feature type="transmembrane region" description="Helical" evidence="7">
    <location>
        <begin position="72"/>
        <end position="93"/>
    </location>
</feature>
<comment type="similarity">
    <text evidence="2">Belongs to the plant tobamovirus multiplication TOM1 protein family.</text>
</comment>
<dbReference type="RefSeq" id="XP_004358560.1">
    <property type="nucleotide sequence ID" value="XM_004358503.1"/>
</dbReference>
<proteinExistence type="inferred from homology"/>
<name>F4PSL8_CACFS</name>
<dbReference type="EMBL" id="GL883010">
    <property type="protein sequence ID" value="EGG20710.1"/>
    <property type="molecule type" value="Genomic_DNA"/>
</dbReference>
<keyword evidence="10" id="KW-1185">Reference proteome</keyword>
<evidence type="ECO:0000313" key="9">
    <source>
        <dbReference type="EMBL" id="EGG20710.1"/>
    </source>
</evidence>
<feature type="transmembrane region" description="Helical" evidence="7">
    <location>
        <begin position="233"/>
        <end position="254"/>
    </location>
</feature>
<comment type="subcellular location">
    <subcellularLocation>
        <location evidence="1">Endomembrane system</location>
        <topology evidence="1">Multi-pass membrane protein</topology>
    </subcellularLocation>
</comment>
<evidence type="ECO:0000256" key="2">
    <source>
        <dbReference type="ARBA" id="ARBA00006779"/>
    </source>
</evidence>
<dbReference type="GO" id="GO:0012505">
    <property type="term" value="C:endomembrane system"/>
    <property type="evidence" value="ECO:0007669"/>
    <property type="project" value="UniProtKB-SubCell"/>
</dbReference>
<feature type="domain" description="THH1/TOM1/TOM3" evidence="8">
    <location>
        <begin position="39"/>
        <end position="269"/>
    </location>
</feature>
<dbReference type="InterPro" id="IPR009457">
    <property type="entry name" value="THH1/TOM1/TOM3_dom"/>
</dbReference>
<feature type="transmembrane region" description="Helical" evidence="7">
    <location>
        <begin position="186"/>
        <end position="213"/>
    </location>
</feature>
<evidence type="ECO:0000256" key="7">
    <source>
        <dbReference type="SAM" id="Phobius"/>
    </source>
</evidence>
<evidence type="ECO:0000313" key="10">
    <source>
        <dbReference type="Proteomes" id="UP000007797"/>
    </source>
</evidence>
<feature type="transmembrane region" description="Helical" evidence="7">
    <location>
        <begin position="35"/>
        <end position="52"/>
    </location>
</feature>
<dbReference type="InterPro" id="IPR040226">
    <property type="entry name" value="THH1/TOM1/TOM3"/>
</dbReference>
<dbReference type="OrthoDB" id="19798at2759"/>
<feature type="transmembrane region" description="Helical" evidence="7">
    <location>
        <begin position="149"/>
        <end position="166"/>
    </location>
</feature>
<dbReference type="AlphaFoldDB" id="F4PSL8"/>
<evidence type="ECO:0000256" key="5">
    <source>
        <dbReference type="ARBA" id="ARBA00023136"/>
    </source>
</evidence>
<keyword evidence="3 7" id="KW-0812">Transmembrane</keyword>
<accession>F4PSL8</accession>
<evidence type="ECO:0000256" key="1">
    <source>
        <dbReference type="ARBA" id="ARBA00004127"/>
    </source>
</evidence>
<evidence type="ECO:0000256" key="3">
    <source>
        <dbReference type="ARBA" id="ARBA00022692"/>
    </source>
</evidence>
<dbReference type="Proteomes" id="UP000007797">
    <property type="component" value="Unassembled WGS sequence"/>
</dbReference>
<feature type="region of interest" description="Disordered" evidence="6">
    <location>
        <begin position="291"/>
        <end position="314"/>
    </location>
</feature>
<dbReference type="GeneID" id="14873808"/>
<evidence type="ECO:0000256" key="6">
    <source>
        <dbReference type="SAM" id="MobiDB-lite"/>
    </source>
</evidence>
<dbReference type="Pfam" id="PF06454">
    <property type="entry name" value="THH1_TOM1-3_dom"/>
    <property type="match status" value="1"/>
</dbReference>
<keyword evidence="4 7" id="KW-1133">Transmembrane helix</keyword>
<evidence type="ECO:0000259" key="8">
    <source>
        <dbReference type="Pfam" id="PF06454"/>
    </source>
</evidence>
<reference evidence="10" key="1">
    <citation type="journal article" date="2011" name="Genome Res.">
        <title>Phylogeny-wide analysis of social amoeba genomes highlights ancient origins for complex intercellular communication.</title>
        <authorList>
            <person name="Heidel A.J."/>
            <person name="Lawal H.M."/>
            <person name="Felder M."/>
            <person name="Schilde C."/>
            <person name="Helps N.R."/>
            <person name="Tunggal B."/>
            <person name="Rivero F."/>
            <person name="John U."/>
            <person name="Schleicher M."/>
            <person name="Eichinger L."/>
            <person name="Platzer M."/>
            <person name="Noegel A.A."/>
            <person name="Schaap P."/>
            <person name="Gloeckner G."/>
        </authorList>
    </citation>
    <scope>NUCLEOTIDE SEQUENCE [LARGE SCALE GENOMIC DNA]</scope>
    <source>
        <strain evidence="10">SH3</strain>
    </source>
</reference>
<dbReference type="PANTHER" id="PTHR31142">
    <property type="entry name" value="TOBAMOVIRUS MULTIPLICATION PROTEIN 1-LIKE ISOFORM X1"/>
    <property type="match status" value="1"/>
</dbReference>
<dbReference type="OMA" id="LFWSQVY"/>